<keyword evidence="3 6" id="KW-0812">Transmembrane</keyword>
<keyword evidence="8" id="KW-1185">Reference proteome</keyword>
<evidence type="ECO:0000256" key="2">
    <source>
        <dbReference type="ARBA" id="ARBA00022475"/>
    </source>
</evidence>
<feature type="transmembrane region" description="Helical" evidence="6">
    <location>
        <begin position="111"/>
        <end position="134"/>
    </location>
</feature>
<proteinExistence type="predicted"/>
<keyword evidence="2" id="KW-1003">Cell membrane</keyword>
<protein>
    <submittedName>
        <fullName evidence="7">Lysine transporter LysE</fullName>
    </submittedName>
</protein>
<keyword evidence="5 6" id="KW-0472">Membrane</keyword>
<dbReference type="Proteomes" id="UP001063350">
    <property type="component" value="Chromosome"/>
</dbReference>
<dbReference type="AlphaFoldDB" id="A0A915TZU8"/>
<organism evidence="7 8">
    <name type="scientific">Desulfolithobacter dissulfuricans</name>
    <dbReference type="NCBI Taxonomy" id="2795293"/>
    <lineage>
        <taxon>Bacteria</taxon>
        <taxon>Pseudomonadati</taxon>
        <taxon>Thermodesulfobacteriota</taxon>
        <taxon>Desulfobulbia</taxon>
        <taxon>Desulfobulbales</taxon>
        <taxon>Desulfobulbaceae</taxon>
        <taxon>Desulfolithobacter</taxon>
    </lineage>
</organism>
<reference evidence="7" key="1">
    <citation type="submission" date="2020-12" db="EMBL/GenBank/DDBJ databases">
        <title>Desulfobium dissulfuricans gen. nov., sp. nov., a novel mesophilic, sulfate-reducing bacterium isolated from a deep-sea hydrothermal vent.</title>
        <authorList>
            <person name="Hashimoto Y."/>
            <person name="Tame A."/>
            <person name="Sawayama S."/>
            <person name="Miyazaki J."/>
            <person name="Takai K."/>
            <person name="Nakagawa S."/>
        </authorList>
    </citation>
    <scope>NUCLEOTIDE SEQUENCE</scope>
    <source>
        <strain evidence="7">GF1</strain>
    </source>
</reference>
<keyword evidence="4 6" id="KW-1133">Transmembrane helix</keyword>
<dbReference type="GO" id="GO:0005886">
    <property type="term" value="C:plasma membrane"/>
    <property type="evidence" value="ECO:0007669"/>
    <property type="project" value="UniProtKB-SubCell"/>
</dbReference>
<evidence type="ECO:0000256" key="5">
    <source>
        <dbReference type="ARBA" id="ARBA00023136"/>
    </source>
</evidence>
<gene>
    <name evidence="7" type="primary">rhtB</name>
    <name evidence="7" type="ORF">GF1_13240</name>
</gene>
<dbReference type="InterPro" id="IPR001123">
    <property type="entry name" value="LeuE-type"/>
</dbReference>
<feature type="transmembrane region" description="Helical" evidence="6">
    <location>
        <begin position="79"/>
        <end position="99"/>
    </location>
</feature>
<accession>A0A915TZU8</accession>
<evidence type="ECO:0000256" key="3">
    <source>
        <dbReference type="ARBA" id="ARBA00022692"/>
    </source>
</evidence>
<evidence type="ECO:0000256" key="6">
    <source>
        <dbReference type="SAM" id="Phobius"/>
    </source>
</evidence>
<dbReference type="PIRSF" id="PIRSF006324">
    <property type="entry name" value="LeuE"/>
    <property type="match status" value="1"/>
</dbReference>
<evidence type="ECO:0000256" key="1">
    <source>
        <dbReference type="ARBA" id="ARBA00004651"/>
    </source>
</evidence>
<dbReference type="KEGG" id="ddu:GF1_13240"/>
<comment type="subcellular location">
    <subcellularLocation>
        <location evidence="1">Cell membrane</location>
        <topology evidence="1">Multi-pass membrane protein</topology>
    </subcellularLocation>
</comment>
<dbReference type="GO" id="GO:0015171">
    <property type="term" value="F:amino acid transmembrane transporter activity"/>
    <property type="evidence" value="ECO:0007669"/>
    <property type="project" value="TreeGrafter"/>
</dbReference>
<dbReference type="PANTHER" id="PTHR30086">
    <property type="entry name" value="ARGININE EXPORTER PROTEIN ARGO"/>
    <property type="match status" value="1"/>
</dbReference>
<name>A0A915TZU8_9BACT</name>
<evidence type="ECO:0000313" key="7">
    <source>
        <dbReference type="EMBL" id="BCO08948.1"/>
    </source>
</evidence>
<dbReference type="Pfam" id="PF01810">
    <property type="entry name" value="LysE"/>
    <property type="match status" value="1"/>
</dbReference>
<evidence type="ECO:0000256" key="4">
    <source>
        <dbReference type="ARBA" id="ARBA00022989"/>
    </source>
</evidence>
<evidence type="ECO:0000313" key="8">
    <source>
        <dbReference type="Proteomes" id="UP001063350"/>
    </source>
</evidence>
<dbReference type="PANTHER" id="PTHR30086:SF20">
    <property type="entry name" value="ARGININE EXPORTER PROTEIN ARGO-RELATED"/>
    <property type="match status" value="1"/>
</dbReference>
<dbReference type="EMBL" id="AP024233">
    <property type="protein sequence ID" value="BCO08948.1"/>
    <property type="molecule type" value="Genomic_DNA"/>
</dbReference>
<sequence length="171" mass="18148">MASSLGVCSGAMVHVLAASLGISAILATSALAFGIVKYIGAAYLIYLGVQSFRSGGGSFDICELSDKKMSPWQAFRQGVLVDVLNPKVALFFMAFLPQFVRPEVGHDSAQIFMLGSLVILVAVVVEFLVVMVAVQATAFFRGNRKVATWLDRFSGTVLVGLGVRLALAEKG</sequence>